<dbReference type="AlphaFoldDB" id="A0A6I4IU55"/>
<evidence type="ECO:0000256" key="1">
    <source>
        <dbReference type="SAM" id="MobiDB-lite"/>
    </source>
</evidence>
<comment type="caution">
    <text evidence="2">The sequence shown here is derived from an EMBL/GenBank/DDBJ whole genome shotgun (WGS) entry which is preliminary data.</text>
</comment>
<proteinExistence type="predicted"/>
<dbReference type="RefSeq" id="WP_140998855.1">
    <property type="nucleotide sequence ID" value="NZ_VDCZ01000012.1"/>
</dbReference>
<dbReference type="Proteomes" id="UP000431264">
    <property type="component" value="Unassembled WGS sequence"/>
</dbReference>
<evidence type="ECO:0000313" key="3">
    <source>
        <dbReference type="Proteomes" id="UP000431264"/>
    </source>
</evidence>
<keyword evidence="3" id="KW-1185">Reference proteome</keyword>
<feature type="compositionally biased region" description="Polar residues" evidence="1">
    <location>
        <begin position="208"/>
        <end position="226"/>
    </location>
</feature>
<protein>
    <submittedName>
        <fullName evidence="2">Uncharacterized protein</fullName>
    </submittedName>
</protein>
<dbReference type="EMBL" id="WQLW01000012">
    <property type="protein sequence ID" value="MVO10429.1"/>
    <property type="molecule type" value="Genomic_DNA"/>
</dbReference>
<dbReference type="OrthoDB" id="1355945at2"/>
<evidence type="ECO:0000313" key="2">
    <source>
        <dbReference type="EMBL" id="MVO10429.1"/>
    </source>
</evidence>
<sequence>MITTVLLIVVAIAFVVYVYKFPPRKNPCPCADSNKICLDYSNSQINELRVDLIHTMTNKYRSNQLDFVNRNTDFLGYNKKDAHSIWFDLITLKKFIYHIEKTSRDLGAGINRTISDKDLGIRIYYAAYPKKEENWKAKFPDLIDLYTDPNKQLYEHLHTLVMVPTLNIEGKMVDFNPKDTNTYPNGLNDMPGYIVTPLISSSLKTVAMTGSTENDPNNLTGSQNHGTLIPPVTSGGQEGFGI</sequence>
<reference evidence="3" key="1">
    <citation type="submission" date="2019-05" db="EMBL/GenBank/DDBJ databases">
        <title>Flavobacterium profundi sp. nov., isolated from a deep-sea seamount.</title>
        <authorList>
            <person name="Zhang D.-C."/>
        </authorList>
    </citation>
    <scope>NUCLEOTIDE SEQUENCE [LARGE SCALE GENOMIC DNA]</scope>
    <source>
        <strain evidence="3">TP390</strain>
    </source>
</reference>
<name>A0A6I4IU55_9FLAO</name>
<accession>A0A6I4IU55</accession>
<feature type="region of interest" description="Disordered" evidence="1">
    <location>
        <begin position="208"/>
        <end position="242"/>
    </location>
</feature>
<gene>
    <name evidence="2" type="ORF">GOQ30_14740</name>
</gene>
<organism evidence="2 3">
    <name type="scientific">Flavobacterium profundi</name>
    <dbReference type="NCBI Taxonomy" id="1774945"/>
    <lineage>
        <taxon>Bacteria</taxon>
        <taxon>Pseudomonadati</taxon>
        <taxon>Bacteroidota</taxon>
        <taxon>Flavobacteriia</taxon>
        <taxon>Flavobacteriales</taxon>
        <taxon>Flavobacteriaceae</taxon>
        <taxon>Flavobacterium</taxon>
    </lineage>
</organism>